<feature type="compositionally biased region" description="Low complexity" evidence="1">
    <location>
        <begin position="650"/>
        <end position="663"/>
    </location>
</feature>
<feature type="region of interest" description="Disordered" evidence="1">
    <location>
        <begin position="370"/>
        <end position="412"/>
    </location>
</feature>
<accession>A0AAN9VKT0</accession>
<feature type="compositionally biased region" description="Polar residues" evidence="1">
    <location>
        <begin position="608"/>
        <end position="642"/>
    </location>
</feature>
<dbReference type="EMBL" id="JAZDUA010000137">
    <property type="protein sequence ID" value="KAK7866755.1"/>
    <property type="molecule type" value="Genomic_DNA"/>
</dbReference>
<feature type="compositionally biased region" description="Basic and acidic residues" evidence="1">
    <location>
        <begin position="1009"/>
        <end position="1020"/>
    </location>
</feature>
<feature type="compositionally biased region" description="Polar residues" evidence="1">
    <location>
        <begin position="1243"/>
        <end position="1256"/>
    </location>
</feature>
<feature type="region of interest" description="Disordered" evidence="1">
    <location>
        <begin position="778"/>
        <end position="946"/>
    </location>
</feature>
<feature type="region of interest" description="Disordered" evidence="1">
    <location>
        <begin position="963"/>
        <end position="1275"/>
    </location>
</feature>
<feature type="compositionally biased region" description="Basic and acidic residues" evidence="1">
    <location>
        <begin position="1137"/>
        <end position="1157"/>
    </location>
</feature>
<feature type="compositionally biased region" description="Polar residues" evidence="1">
    <location>
        <begin position="778"/>
        <end position="793"/>
    </location>
</feature>
<evidence type="ECO:0000259" key="2">
    <source>
        <dbReference type="Pfam" id="PF09133"/>
    </source>
</evidence>
<feature type="region of interest" description="Disordered" evidence="1">
    <location>
        <begin position="708"/>
        <end position="731"/>
    </location>
</feature>
<evidence type="ECO:0000313" key="3">
    <source>
        <dbReference type="EMBL" id="KAK7866755.1"/>
    </source>
</evidence>
<evidence type="ECO:0000313" key="4">
    <source>
        <dbReference type="Proteomes" id="UP001378592"/>
    </source>
</evidence>
<feature type="compositionally biased region" description="Low complexity" evidence="1">
    <location>
        <begin position="905"/>
        <end position="918"/>
    </location>
</feature>
<gene>
    <name evidence="3" type="ORF">R5R35_008743</name>
</gene>
<organism evidence="3 4">
    <name type="scientific">Gryllus longicercus</name>
    <dbReference type="NCBI Taxonomy" id="2509291"/>
    <lineage>
        <taxon>Eukaryota</taxon>
        <taxon>Metazoa</taxon>
        <taxon>Ecdysozoa</taxon>
        <taxon>Arthropoda</taxon>
        <taxon>Hexapoda</taxon>
        <taxon>Insecta</taxon>
        <taxon>Pterygota</taxon>
        <taxon>Neoptera</taxon>
        <taxon>Polyneoptera</taxon>
        <taxon>Orthoptera</taxon>
        <taxon>Ensifera</taxon>
        <taxon>Gryllidea</taxon>
        <taxon>Grylloidea</taxon>
        <taxon>Gryllidae</taxon>
        <taxon>Gryllinae</taxon>
        <taxon>Gryllus</taxon>
    </lineage>
</organism>
<keyword evidence="4" id="KW-1185">Reference proteome</keyword>
<feature type="region of interest" description="Disordered" evidence="1">
    <location>
        <begin position="580"/>
        <end position="690"/>
    </location>
</feature>
<feature type="compositionally biased region" description="Basic and acidic residues" evidence="1">
    <location>
        <begin position="986"/>
        <end position="1000"/>
    </location>
</feature>
<feature type="compositionally biased region" description="Basic residues" evidence="1">
    <location>
        <begin position="883"/>
        <end position="901"/>
    </location>
</feature>
<feature type="domain" description="SANTA" evidence="2">
    <location>
        <begin position="32"/>
        <end position="108"/>
    </location>
</feature>
<comment type="caution">
    <text evidence="3">The sequence shown here is derived from an EMBL/GenBank/DDBJ whole genome shotgun (WGS) entry which is preliminary data.</text>
</comment>
<dbReference type="Pfam" id="PF09133">
    <property type="entry name" value="SANTA"/>
    <property type="match status" value="1"/>
</dbReference>
<proteinExistence type="predicted"/>
<dbReference type="Proteomes" id="UP001378592">
    <property type="component" value="Unassembled WGS sequence"/>
</dbReference>
<feature type="compositionally biased region" description="Polar residues" evidence="1">
    <location>
        <begin position="664"/>
        <end position="690"/>
    </location>
</feature>
<dbReference type="InterPro" id="IPR015216">
    <property type="entry name" value="SANTA"/>
</dbReference>
<feature type="compositionally biased region" description="Low complexity" evidence="1">
    <location>
        <begin position="1106"/>
        <end position="1121"/>
    </location>
</feature>
<feature type="compositionally biased region" description="Low complexity" evidence="1">
    <location>
        <begin position="801"/>
        <end position="823"/>
    </location>
</feature>
<feature type="region of interest" description="Disordered" evidence="1">
    <location>
        <begin position="150"/>
        <end position="202"/>
    </location>
</feature>
<evidence type="ECO:0000256" key="1">
    <source>
        <dbReference type="SAM" id="MobiDB-lite"/>
    </source>
</evidence>
<protein>
    <recommendedName>
        <fullName evidence="2">SANTA domain-containing protein</fullName>
    </recommendedName>
</protein>
<feature type="compositionally biased region" description="Basic and acidic residues" evidence="1">
    <location>
        <begin position="581"/>
        <end position="590"/>
    </location>
</feature>
<feature type="compositionally biased region" description="Polar residues" evidence="1">
    <location>
        <begin position="831"/>
        <end position="846"/>
    </location>
</feature>
<sequence>MCPSSNLRCGSCLSKWNGKSWEETYKCVLPIKSWSLMLNKKYQLCVEGLCDINSDLAVCIPITDRLNSYWVSNDCTLVKLHGILNTKELPEYVAEKFARGVPTNWKEIVNKWIQYVQRGEKSSFTWEQDESFGSCDTSFLLTRSRRIISGRKSDGNSKGKSIQRTAGKSRCSEEERDSAFPTSEDCSGAKVHQPGSPPSIWGTVSPQLPAYKVKEIFQWIDTAHLSNEPSEREVEDGIRNTRAEFVAPSEPVFNPKNRVPNSETIHRKTNNIMQSTPVSGSALIDSEGFLPWNVSSVHSTINNSATLGSVASDIFGKSDLRNQPKKNSKNISRVPPSRLLPVQENIEVPASVTSSDPPLVKIVSDSVFREPTRGEPPKTFSKTLPGKVPRNSKNAEMPGSQMGRMLSSSLRPRRKQTLQKIERWRPVLGVDGSLKVQGYLLLQSDMTAGQILTTNSVVKWGERRVITCDGREYELVGDPYGKIPDDLKNQLLKPLDYSVITAKLMEFQAVKGCDELLLPCTTSCSHDDEHDTLWASVPTCGTLLAEYVGTLSRADSLLALSHFADRSDWGAEYDLFYGNVDNEKSGDKTTNRSSRSTHNVRNNKRTTSRNTSLGKQKSNSTLTCNMQETSKCVMETPSSSRLRGTIRKNTGSGSSTGLNSETSPRIQRNTSNTPGLNLSANNRSSNKVDLNSSNLRSSQIIHEKASGPAIDSNNIANNQQDKENNFIGKSNTDATRSCFENITWKSTQNQMMMPSPRLCADSSNVDYSSSRIKVSYMTSETKTMPKNLQNSSEFDSRSSRINESFSSSEYTPKSRPSRSPSKRACLPCLQDSKTNTTSHSPRSPLSRTRRQTIPEKTSTQAISPSPVRCQTETSPLVEPQTPSRKKLSLLVNKKRTVRKQNTRQSLLSSSPGTSVASSPRRKKTEKTTKILPSPKSLRSTTRTTSRQLRVLVRRLDARKSFQNDEKLTLPRKSTSSQSQRKSLTNEIKKFSPKEPKRNVEGKNVSAAKKIPEKKPVEVTKKTKRIMKNRKDEVNKNKDDEVKNQRDQAKKIKRVEKKEVKRVGVKNKKKDEEMTKKEEEKNKSKKRSSTKTIPTSSEEITEDDGSASDCSSDSSVGPSASVIFQLNNPPEPRRKPRTLKERRERDAQLAEMGKKLAAKETVGIDADDDPMANLIASHKFSPLPQEWCRHENLLGKSRKRRRPSSSDGTVSPSRSGLDDGFGNEDATSSVATPQLLMRPPDPKQVQSYLQRQRQWNAKPQRPTRQSKKSNDNLSLPHIDYAAVFRPDISDSEECSSEVSDSSSDWVA</sequence>
<reference evidence="3 4" key="1">
    <citation type="submission" date="2024-03" db="EMBL/GenBank/DDBJ databases">
        <title>The genome assembly and annotation of the cricket Gryllus longicercus Weissman &amp; Gray.</title>
        <authorList>
            <person name="Szrajer S."/>
            <person name="Gray D."/>
            <person name="Ylla G."/>
        </authorList>
    </citation>
    <scope>NUCLEOTIDE SEQUENCE [LARGE SCALE GENOMIC DNA]</scope>
    <source>
        <strain evidence="3">DAG 2021-001</strain>
        <tissue evidence="3">Whole body minus gut</tissue>
    </source>
</reference>
<feature type="compositionally biased region" description="Polar residues" evidence="1">
    <location>
        <begin position="591"/>
        <end position="600"/>
    </location>
</feature>
<feature type="compositionally biased region" description="Polar residues" evidence="1">
    <location>
        <begin position="854"/>
        <end position="874"/>
    </location>
</feature>
<feature type="compositionally biased region" description="Low complexity" evidence="1">
    <location>
        <begin position="971"/>
        <end position="984"/>
    </location>
</feature>
<name>A0AAN9VKT0_9ORTH</name>
<feature type="compositionally biased region" description="Basic and acidic residues" evidence="1">
    <location>
        <begin position="1028"/>
        <end position="1061"/>
    </location>
</feature>
<feature type="compositionally biased region" description="Low complexity" evidence="1">
    <location>
        <begin position="936"/>
        <end position="946"/>
    </location>
</feature>
<feature type="compositionally biased region" description="Basic and acidic residues" evidence="1">
    <location>
        <begin position="1068"/>
        <end position="1081"/>
    </location>
</feature>